<evidence type="ECO:0000256" key="2">
    <source>
        <dbReference type="ARBA" id="ARBA00022741"/>
    </source>
</evidence>
<evidence type="ECO:0000256" key="5">
    <source>
        <dbReference type="PROSITE-ProRule" id="PRU00169"/>
    </source>
</evidence>
<dbReference type="AlphaFoldDB" id="A0A0K1PKH6"/>
<keyword evidence="10" id="KW-1185">Reference proteome</keyword>
<dbReference type="InterPro" id="IPR011009">
    <property type="entry name" value="Kinase-like_dom_sf"/>
</dbReference>
<dbReference type="STRING" id="1391654.AKJ09_00686"/>
<reference evidence="9 10" key="1">
    <citation type="submission" date="2015-08" db="EMBL/GenBank/DDBJ databases">
        <authorList>
            <person name="Babu N.S."/>
            <person name="Beckwith C.J."/>
            <person name="Beseler K.G."/>
            <person name="Brison A."/>
            <person name="Carone J.V."/>
            <person name="Caskin T.P."/>
            <person name="Diamond M."/>
            <person name="Durham M.E."/>
            <person name="Foxe J.M."/>
            <person name="Go M."/>
            <person name="Henderson B.A."/>
            <person name="Jones I.B."/>
            <person name="McGettigan J.A."/>
            <person name="Micheletti S.J."/>
            <person name="Nasrallah M.E."/>
            <person name="Ortiz D."/>
            <person name="Piller C.R."/>
            <person name="Privatt S.R."/>
            <person name="Schneider S.L."/>
            <person name="Sharp S."/>
            <person name="Smith T.C."/>
            <person name="Stanton J.D."/>
            <person name="Ullery H.E."/>
            <person name="Wilson R.J."/>
            <person name="Serrano M.G."/>
            <person name="Buck G."/>
            <person name="Lee V."/>
            <person name="Wang Y."/>
            <person name="Carvalho R."/>
            <person name="Voegtly L."/>
            <person name="Shi R."/>
            <person name="Duckworth R."/>
            <person name="Johnson A."/>
            <person name="Loviza R."/>
            <person name="Walstead R."/>
            <person name="Shah Z."/>
            <person name="Kiflezghi M."/>
            <person name="Wade K."/>
            <person name="Ball S.L."/>
            <person name="Bradley K.W."/>
            <person name="Asai D.J."/>
            <person name="Bowman C.A."/>
            <person name="Russell D.A."/>
            <person name="Pope W.H."/>
            <person name="Jacobs-Sera D."/>
            <person name="Hendrix R.W."/>
            <person name="Hatfull G.F."/>
        </authorList>
    </citation>
    <scope>NUCLEOTIDE SEQUENCE [LARGE SCALE GENOMIC DNA]</scope>
    <source>
        <strain evidence="9 10">DSM 27648</strain>
    </source>
</reference>
<gene>
    <name evidence="9" type="ORF">AKJ09_00686</name>
</gene>
<dbReference type="KEGG" id="llu:AKJ09_00686"/>
<dbReference type="Gene3D" id="3.40.50.2300">
    <property type="match status" value="1"/>
</dbReference>
<dbReference type="InterPro" id="IPR008271">
    <property type="entry name" value="Ser/Thr_kinase_AS"/>
</dbReference>
<dbReference type="GO" id="GO:0005524">
    <property type="term" value="F:ATP binding"/>
    <property type="evidence" value="ECO:0007669"/>
    <property type="project" value="UniProtKB-UniRule"/>
</dbReference>
<dbReference type="SMART" id="SM00220">
    <property type="entry name" value="S_TKc"/>
    <property type="match status" value="1"/>
</dbReference>
<protein>
    <submittedName>
        <fullName evidence="9">Serine/threonine protein kinase</fullName>
    </submittedName>
</protein>
<dbReference type="Gene3D" id="3.30.200.20">
    <property type="entry name" value="Phosphorylase Kinase, domain 1"/>
    <property type="match status" value="1"/>
</dbReference>
<evidence type="ECO:0000259" key="8">
    <source>
        <dbReference type="PROSITE" id="PS50110"/>
    </source>
</evidence>
<dbReference type="InterPro" id="IPR017441">
    <property type="entry name" value="Protein_kinase_ATP_BS"/>
</dbReference>
<organism evidence="9 10">
    <name type="scientific">Labilithrix luteola</name>
    <dbReference type="NCBI Taxonomy" id="1391654"/>
    <lineage>
        <taxon>Bacteria</taxon>
        <taxon>Pseudomonadati</taxon>
        <taxon>Myxococcota</taxon>
        <taxon>Polyangia</taxon>
        <taxon>Polyangiales</taxon>
        <taxon>Labilitrichaceae</taxon>
        <taxon>Labilithrix</taxon>
    </lineage>
</organism>
<evidence type="ECO:0000256" key="6">
    <source>
        <dbReference type="PROSITE-ProRule" id="PRU10141"/>
    </source>
</evidence>
<keyword evidence="1" id="KW-0808">Transferase</keyword>
<feature type="modified residue" description="4-aspartylphosphate" evidence="5">
    <location>
        <position position="367"/>
    </location>
</feature>
<proteinExistence type="predicted"/>
<keyword evidence="4 6" id="KW-0067">ATP-binding</keyword>
<dbReference type="InterPro" id="IPR000719">
    <property type="entry name" value="Prot_kinase_dom"/>
</dbReference>
<keyword evidence="9" id="KW-0723">Serine/threonine-protein kinase</keyword>
<evidence type="ECO:0000313" key="10">
    <source>
        <dbReference type="Proteomes" id="UP000064967"/>
    </source>
</evidence>
<dbReference type="Proteomes" id="UP000064967">
    <property type="component" value="Chromosome"/>
</dbReference>
<dbReference type="InterPro" id="IPR011006">
    <property type="entry name" value="CheY-like_superfamily"/>
</dbReference>
<dbReference type="Gene3D" id="1.10.510.10">
    <property type="entry name" value="Transferase(Phosphotransferase) domain 1"/>
    <property type="match status" value="1"/>
</dbReference>
<sequence length="445" mass="48854">MFDRDTSWLTERASRAERRAPVRTVIDGRYRILATLGSGAMGIVHRAEDVFLERQVAIKVIDPMVSTDPVSVERFKKEAQALAQIRHDNVVQVYAFGPHDLSYYFAMEFVEGENLDELIAAHASRGTTIDLERVIGIVRAIASGLDSVHARQLVHRDVKPSNVVIEARTGRPVLIDFGLARRRSVSNPRMSITAGTPSYMAPEQAMDLDGTRTSPRADIYALAATTFELLTGRPVFEGKDVFDVLAKHLKTPPPNLSSLRPELAPLDRDLLRALSKDPLARHASAGELAAAIEIGIRRAISTIRVRPQGFEERVVLLETEEGLRRQITRVVTKSFEKLGRNARVEAAVTAANAVFALGEETALVIIDDECSTVSVFELVEAIRSVPNAVNTGILVLSRQWPTLRPALAPLGVHEVVPKPVNAPMLADAIERLLTRRSRLSGVVSG</sequence>
<dbReference type="CDD" id="cd14014">
    <property type="entry name" value="STKc_PknB_like"/>
    <property type="match status" value="1"/>
</dbReference>
<dbReference type="PANTHER" id="PTHR43289:SF6">
    <property type="entry name" value="SERINE_THREONINE-PROTEIN KINASE NEKL-3"/>
    <property type="match status" value="1"/>
</dbReference>
<dbReference type="GO" id="GO:0000160">
    <property type="term" value="P:phosphorelay signal transduction system"/>
    <property type="evidence" value="ECO:0007669"/>
    <property type="project" value="InterPro"/>
</dbReference>
<evidence type="ECO:0000256" key="3">
    <source>
        <dbReference type="ARBA" id="ARBA00022777"/>
    </source>
</evidence>
<evidence type="ECO:0000259" key="7">
    <source>
        <dbReference type="PROSITE" id="PS50011"/>
    </source>
</evidence>
<keyword evidence="3 9" id="KW-0418">Kinase</keyword>
<feature type="binding site" evidence="6">
    <location>
        <position position="59"/>
    </location>
    <ligand>
        <name>ATP</name>
        <dbReference type="ChEBI" id="CHEBI:30616"/>
    </ligand>
</feature>
<feature type="domain" description="Protein kinase" evidence="7">
    <location>
        <begin position="30"/>
        <end position="296"/>
    </location>
</feature>
<evidence type="ECO:0000256" key="4">
    <source>
        <dbReference type="ARBA" id="ARBA00022840"/>
    </source>
</evidence>
<dbReference type="SUPFAM" id="SSF52172">
    <property type="entry name" value="CheY-like"/>
    <property type="match status" value="1"/>
</dbReference>
<evidence type="ECO:0000313" key="9">
    <source>
        <dbReference type="EMBL" id="AKU94022.1"/>
    </source>
</evidence>
<name>A0A0K1PKH6_9BACT</name>
<dbReference type="EMBL" id="CP012333">
    <property type="protein sequence ID" value="AKU94022.1"/>
    <property type="molecule type" value="Genomic_DNA"/>
</dbReference>
<dbReference type="GO" id="GO:0004674">
    <property type="term" value="F:protein serine/threonine kinase activity"/>
    <property type="evidence" value="ECO:0007669"/>
    <property type="project" value="UniProtKB-KW"/>
</dbReference>
<dbReference type="Pfam" id="PF00069">
    <property type="entry name" value="Pkinase"/>
    <property type="match status" value="1"/>
</dbReference>
<dbReference type="InterPro" id="IPR001789">
    <property type="entry name" value="Sig_transdc_resp-reg_receiver"/>
</dbReference>
<dbReference type="PANTHER" id="PTHR43289">
    <property type="entry name" value="MITOGEN-ACTIVATED PROTEIN KINASE KINASE KINASE 20-RELATED"/>
    <property type="match status" value="1"/>
</dbReference>
<dbReference type="PROSITE" id="PS00107">
    <property type="entry name" value="PROTEIN_KINASE_ATP"/>
    <property type="match status" value="1"/>
</dbReference>
<keyword evidence="2 6" id="KW-0547">Nucleotide-binding</keyword>
<keyword evidence="5" id="KW-0597">Phosphoprotein</keyword>
<accession>A0A0K1PKH6</accession>
<dbReference type="PROSITE" id="PS50011">
    <property type="entry name" value="PROTEIN_KINASE_DOM"/>
    <property type="match status" value="1"/>
</dbReference>
<dbReference type="PROSITE" id="PS50110">
    <property type="entry name" value="RESPONSE_REGULATORY"/>
    <property type="match status" value="1"/>
</dbReference>
<feature type="domain" description="Response regulatory" evidence="8">
    <location>
        <begin position="313"/>
        <end position="433"/>
    </location>
</feature>
<dbReference type="PROSITE" id="PS00108">
    <property type="entry name" value="PROTEIN_KINASE_ST"/>
    <property type="match status" value="1"/>
</dbReference>
<evidence type="ECO:0000256" key="1">
    <source>
        <dbReference type="ARBA" id="ARBA00022679"/>
    </source>
</evidence>
<dbReference type="SUPFAM" id="SSF56112">
    <property type="entry name" value="Protein kinase-like (PK-like)"/>
    <property type="match status" value="1"/>
</dbReference>